<protein>
    <submittedName>
        <fullName evidence="2">GNAT family N-acetyltransferase</fullName>
    </submittedName>
</protein>
<evidence type="ECO:0000259" key="1">
    <source>
        <dbReference type="PROSITE" id="PS51729"/>
    </source>
</evidence>
<dbReference type="EMBL" id="BAAAPY010000002">
    <property type="protein sequence ID" value="GAA2073617.1"/>
    <property type="molecule type" value="Genomic_DNA"/>
</dbReference>
<accession>A0ABN2VUV8</accession>
<keyword evidence="3" id="KW-1185">Reference proteome</keyword>
<organism evidence="2 3">
    <name type="scientific">Aeromicrobium halocynthiae</name>
    <dbReference type="NCBI Taxonomy" id="560557"/>
    <lineage>
        <taxon>Bacteria</taxon>
        <taxon>Bacillati</taxon>
        <taxon>Actinomycetota</taxon>
        <taxon>Actinomycetes</taxon>
        <taxon>Propionibacteriales</taxon>
        <taxon>Nocardioidaceae</taxon>
        <taxon>Aeromicrobium</taxon>
    </lineage>
</organism>
<dbReference type="PROSITE" id="PS51729">
    <property type="entry name" value="GNAT_YJDJ"/>
    <property type="match status" value="1"/>
</dbReference>
<reference evidence="2 3" key="1">
    <citation type="journal article" date="2019" name="Int. J. Syst. Evol. Microbiol.">
        <title>The Global Catalogue of Microorganisms (GCM) 10K type strain sequencing project: providing services to taxonomists for standard genome sequencing and annotation.</title>
        <authorList>
            <consortium name="The Broad Institute Genomics Platform"/>
            <consortium name="The Broad Institute Genome Sequencing Center for Infectious Disease"/>
            <person name="Wu L."/>
            <person name="Ma J."/>
        </authorList>
    </citation>
    <scope>NUCLEOTIDE SEQUENCE [LARGE SCALE GENOMIC DNA]</scope>
    <source>
        <strain evidence="2 3">JCM 15749</strain>
    </source>
</reference>
<dbReference type="PANTHER" id="PTHR31435">
    <property type="entry name" value="PROTEIN NATD1"/>
    <property type="match status" value="1"/>
</dbReference>
<proteinExistence type="predicted"/>
<dbReference type="CDD" id="cd04301">
    <property type="entry name" value="NAT_SF"/>
    <property type="match status" value="1"/>
</dbReference>
<dbReference type="RefSeq" id="WP_344325244.1">
    <property type="nucleotide sequence ID" value="NZ_BAAAPY010000002.1"/>
</dbReference>
<name>A0ABN2VUV8_9ACTN</name>
<dbReference type="InterPro" id="IPR045057">
    <property type="entry name" value="Gcn5-rel_NAT"/>
</dbReference>
<dbReference type="SUPFAM" id="SSF55729">
    <property type="entry name" value="Acyl-CoA N-acyltransferases (Nat)"/>
    <property type="match status" value="1"/>
</dbReference>
<gene>
    <name evidence="2" type="ORF">GCM10009821_09940</name>
</gene>
<sequence>MSESEAVVTVVQDASKPEYDIVVDGEVVGSAQYVDDGDGVHRYTHTKIDPGHEGKGYAATLVGAALDAEREAGHRIVAECPYVASFVEKHPEYADLLAD</sequence>
<dbReference type="Pfam" id="PF14542">
    <property type="entry name" value="Acetyltransf_CG"/>
    <property type="match status" value="1"/>
</dbReference>
<comment type="caution">
    <text evidence="2">The sequence shown here is derived from an EMBL/GenBank/DDBJ whole genome shotgun (WGS) entry which is preliminary data.</text>
</comment>
<dbReference type="PANTHER" id="PTHR31435:SF10">
    <property type="entry name" value="BSR4717 PROTEIN"/>
    <property type="match status" value="1"/>
</dbReference>
<feature type="domain" description="N-acetyltransferase" evidence="1">
    <location>
        <begin position="11"/>
        <end position="98"/>
    </location>
</feature>
<evidence type="ECO:0000313" key="3">
    <source>
        <dbReference type="Proteomes" id="UP001501480"/>
    </source>
</evidence>
<dbReference type="InterPro" id="IPR016181">
    <property type="entry name" value="Acyl_CoA_acyltransferase"/>
</dbReference>
<evidence type="ECO:0000313" key="2">
    <source>
        <dbReference type="EMBL" id="GAA2073617.1"/>
    </source>
</evidence>
<dbReference type="InterPro" id="IPR031165">
    <property type="entry name" value="GNAT_YJDJ"/>
</dbReference>
<dbReference type="Gene3D" id="3.40.630.30">
    <property type="match status" value="1"/>
</dbReference>
<dbReference type="Proteomes" id="UP001501480">
    <property type="component" value="Unassembled WGS sequence"/>
</dbReference>